<keyword evidence="1" id="KW-0472">Membrane</keyword>
<name>A0AA35S6I5_GEOBA</name>
<gene>
    <name evidence="2" type="ORF">GBAR_LOCUS13742</name>
</gene>
<evidence type="ECO:0000313" key="3">
    <source>
        <dbReference type="Proteomes" id="UP001174909"/>
    </source>
</evidence>
<dbReference type="Proteomes" id="UP001174909">
    <property type="component" value="Unassembled WGS sequence"/>
</dbReference>
<comment type="caution">
    <text evidence="2">The sequence shown here is derived from an EMBL/GenBank/DDBJ whole genome shotgun (WGS) entry which is preliminary data.</text>
</comment>
<evidence type="ECO:0000313" key="2">
    <source>
        <dbReference type="EMBL" id="CAI8023538.1"/>
    </source>
</evidence>
<feature type="transmembrane region" description="Helical" evidence="1">
    <location>
        <begin position="6"/>
        <end position="25"/>
    </location>
</feature>
<keyword evidence="3" id="KW-1185">Reference proteome</keyword>
<evidence type="ECO:0000256" key="1">
    <source>
        <dbReference type="SAM" id="Phobius"/>
    </source>
</evidence>
<sequence length="64" mass="6924">MSGSFSFWPALLSSLVMFLSLIVEVNCKFSLGSKLQDETATVGSLCSLLESGQLPDNSHQEKSQ</sequence>
<organism evidence="2 3">
    <name type="scientific">Geodia barretti</name>
    <name type="common">Barrett's horny sponge</name>
    <dbReference type="NCBI Taxonomy" id="519541"/>
    <lineage>
        <taxon>Eukaryota</taxon>
        <taxon>Metazoa</taxon>
        <taxon>Porifera</taxon>
        <taxon>Demospongiae</taxon>
        <taxon>Heteroscleromorpha</taxon>
        <taxon>Tetractinellida</taxon>
        <taxon>Astrophorina</taxon>
        <taxon>Geodiidae</taxon>
        <taxon>Geodia</taxon>
    </lineage>
</organism>
<proteinExistence type="predicted"/>
<dbReference type="AlphaFoldDB" id="A0AA35S6I5"/>
<keyword evidence="1" id="KW-0812">Transmembrane</keyword>
<protein>
    <submittedName>
        <fullName evidence="2">Uncharacterized protein</fullName>
    </submittedName>
</protein>
<keyword evidence="1" id="KW-1133">Transmembrane helix</keyword>
<accession>A0AA35S6I5</accession>
<feature type="non-terminal residue" evidence="2">
    <location>
        <position position="64"/>
    </location>
</feature>
<reference evidence="2" key="1">
    <citation type="submission" date="2023-03" db="EMBL/GenBank/DDBJ databases">
        <authorList>
            <person name="Steffen K."/>
            <person name="Cardenas P."/>
        </authorList>
    </citation>
    <scope>NUCLEOTIDE SEQUENCE</scope>
</reference>
<dbReference type="EMBL" id="CASHTH010002011">
    <property type="protein sequence ID" value="CAI8023538.1"/>
    <property type="molecule type" value="Genomic_DNA"/>
</dbReference>